<evidence type="ECO:0000256" key="1">
    <source>
        <dbReference type="ARBA" id="ARBA00004202"/>
    </source>
</evidence>
<dbReference type="PROSITE" id="PS50191">
    <property type="entry name" value="CRAL_TRIO"/>
    <property type="match status" value="1"/>
</dbReference>
<dbReference type="Gene3D" id="1.10.8.20">
    <property type="entry name" value="N-terminal domain of phosphatidylinositol transfer protein sec14p"/>
    <property type="match status" value="1"/>
</dbReference>
<gene>
    <name evidence="9" type="ORF">Fot_19700</name>
</gene>
<dbReference type="SUPFAM" id="SSF46938">
    <property type="entry name" value="CRAL/TRIO N-terminal domain"/>
    <property type="match status" value="1"/>
</dbReference>
<dbReference type="Proteomes" id="UP001604277">
    <property type="component" value="Unassembled WGS sequence"/>
</dbReference>
<dbReference type="Gene3D" id="3.40.525.10">
    <property type="entry name" value="CRAL-TRIO lipid binding domain"/>
    <property type="match status" value="1"/>
</dbReference>
<dbReference type="SMART" id="SM01100">
    <property type="entry name" value="CRAL_TRIO_N"/>
    <property type="match status" value="1"/>
</dbReference>
<dbReference type="AlphaFoldDB" id="A0ABD1VLS8"/>
<evidence type="ECO:0000256" key="6">
    <source>
        <dbReference type="ARBA" id="ARBA00038020"/>
    </source>
</evidence>
<sequence>MGKTLHPRPRKLVDGSSAMSKTLDRISSPCCGNDERNKQKSDTEISEERTNFGIFRKAKNVSSKLRNSIRNKLRRRNDFGVCEIEDVRETEELKAVDAFRKELISEDLLPARFDDHHIMLRFLKARKFNIEKAKRMWADMLQWRKDFGADTIMEDFDFTELNEVQEYYPQGYHGVDKDGRPVYIERLGKIYVDKLMQVTTFERIVKYQVQEFEKTLAVRFPICSVAANRHIDSSTTILDVQGLGLMSLTGPVVEFIKVLQKIDNGNYPETLCRMFIINAGPAFQLIWTIVKPLLDPDTTSKIWVLGSNYQSKLLEAIDESELPGFLGGSCMCSNEGGCLKSDKGPWKDQNLLKVSLNGEVSAGQKVTISDNEEY</sequence>
<dbReference type="PANTHER" id="PTHR45657:SF5">
    <property type="entry name" value="PHOSPHATIDYLINOSITOL_PHOSPHATIDYLCHOLINE TRANSFER PROTEIN SFH6"/>
    <property type="match status" value="1"/>
</dbReference>
<dbReference type="SUPFAM" id="SSF52087">
    <property type="entry name" value="CRAL/TRIO domain"/>
    <property type="match status" value="1"/>
</dbReference>
<evidence type="ECO:0000313" key="10">
    <source>
        <dbReference type="Proteomes" id="UP001604277"/>
    </source>
</evidence>
<keyword evidence="5" id="KW-0175">Coiled coil</keyword>
<comment type="subcellular location">
    <subcellularLocation>
        <location evidence="1">Cell membrane</location>
        <topology evidence="1">Peripheral membrane protein</topology>
    </subcellularLocation>
    <subcellularLocation>
        <location evidence="2">Golgi apparatus membrane</location>
        <topology evidence="2">Peripheral membrane protein</topology>
    </subcellularLocation>
</comment>
<evidence type="ECO:0000259" key="8">
    <source>
        <dbReference type="PROSITE" id="PS50191"/>
    </source>
</evidence>
<dbReference type="GO" id="GO:0005886">
    <property type="term" value="C:plasma membrane"/>
    <property type="evidence" value="ECO:0007669"/>
    <property type="project" value="UniProtKB-SubCell"/>
</dbReference>
<dbReference type="FunFam" id="3.40.525.10:FF:000011">
    <property type="entry name" value="SEC14 cytosolic factor"/>
    <property type="match status" value="1"/>
</dbReference>
<dbReference type="InterPro" id="IPR036273">
    <property type="entry name" value="CRAL/TRIO_N_dom_sf"/>
</dbReference>
<accession>A0ABD1VLS8</accession>
<feature type="domain" description="CRAL-TRIO" evidence="8">
    <location>
        <begin position="160"/>
        <end position="334"/>
    </location>
</feature>
<feature type="region of interest" description="Disordered" evidence="7">
    <location>
        <begin position="1"/>
        <end position="45"/>
    </location>
</feature>
<dbReference type="InterPro" id="IPR011074">
    <property type="entry name" value="CRAL/TRIO_N_dom"/>
</dbReference>
<keyword evidence="4" id="KW-0333">Golgi apparatus</keyword>
<evidence type="ECO:0000256" key="2">
    <source>
        <dbReference type="ARBA" id="ARBA00004395"/>
    </source>
</evidence>
<keyword evidence="10" id="KW-1185">Reference proteome</keyword>
<dbReference type="InterPro" id="IPR036865">
    <property type="entry name" value="CRAL-TRIO_dom_sf"/>
</dbReference>
<feature type="compositionally biased region" description="Basic and acidic residues" evidence="7">
    <location>
        <begin position="33"/>
        <end position="45"/>
    </location>
</feature>
<evidence type="ECO:0000313" key="9">
    <source>
        <dbReference type="EMBL" id="KAL2538309.1"/>
    </source>
</evidence>
<dbReference type="Pfam" id="PF03765">
    <property type="entry name" value="CRAL_TRIO_N"/>
    <property type="match status" value="1"/>
</dbReference>
<keyword evidence="3" id="KW-0653">Protein transport</keyword>
<dbReference type="InterPro" id="IPR001251">
    <property type="entry name" value="CRAL-TRIO_dom"/>
</dbReference>
<evidence type="ECO:0000256" key="3">
    <source>
        <dbReference type="ARBA" id="ARBA00022927"/>
    </source>
</evidence>
<dbReference type="GO" id="GO:0015031">
    <property type="term" value="P:protein transport"/>
    <property type="evidence" value="ECO:0007669"/>
    <property type="project" value="UniProtKB-KW"/>
</dbReference>
<reference evidence="10" key="1">
    <citation type="submission" date="2024-07" db="EMBL/GenBank/DDBJ databases">
        <title>Two chromosome-level genome assemblies of Korean endemic species Abeliophyllum distichum and Forsythia ovata (Oleaceae).</title>
        <authorList>
            <person name="Jang H."/>
        </authorList>
    </citation>
    <scope>NUCLEOTIDE SEQUENCE [LARGE SCALE GENOMIC DNA]</scope>
</reference>
<protein>
    <submittedName>
        <fullName evidence="9">Phosphatidylinositol/phosphatidylcholine transfer protein SFH6</fullName>
    </submittedName>
</protein>
<evidence type="ECO:0000256" key="5">
    <source>
        <dbReference type="ARBA" id="ARBA00023054"/>
    </source>
</evidence>
<evidence type="ECO:0000256" key="7">
    <source>
        <dbReference type="SAM" id="MobiDB-lite"/>
    </source>
</evidence>
<name>A0ABD1VLS8_9LAMI</name>
<dbReference type="SMART" id="SM00516">
    <property type="entry name" value="SEC14"/>
    <property type="match status" value="1"/>
</dbReference>
<comment type="similarity">
    <text evidence="6">Belongs to the SFH family.</text>
</comment>
<dbReference type="GO" id="GO:0000139">
    <property type="term" value="C:Golgi membrane"/>
    <property type="evidence" value="ECO:0007669"/>
    <property type="project" value="UniProtKB-SubCell"/>
</dbReference>
<organism evidence="9 10">
    <name type="scientific">Forsythia ovata</name>
    <dbReference type="NCBI Taxonomy" id="205694"/>
    <lineage>
        <taxon>Eukaryota</taxon>
        <taxon>Viridiplantae</taxon>
        <taxon>Streptophyta</taxon>
        <taxon>Embryophyta</taxon>
        <taxon>Tracheophyta</taxon>
        <taxon>Spermatophyta</taxon>
        <taxon>Magnoliopsida</taxon>
        <taxon>eudicotyledons</taxon>
        <taxon>Gunneridae</taxon>
        <taxon>Pentapetalae</taxon>
        <taxon>asterids</taxon>
        <taxon>lamiids</taxon>
        <taxon>Lamiales</taxon>
        <taxon>Oleaceae</taxon>
        <taxon>Forsythieae</taxon>
        <taxon>Forsythia</taxon>
    </lineage>
</organism>
<dbReference type="InterPro" id="IPR051026">
    <property type="entry name" value="PI/PC_transfer"/>
</dbReference>
<proteinExistence type="inferred from homology"/>
<keyword evidence="3" id="KW-0813">Transport</keyword>
<dbReference type="PANTHER" id="PTHR45657">
    <property type="entry name" value="CRAL-TRIO DOMAIN-CONTAINING PROTEIN YKL091C-RELATED"/>
    <property type="match status" value="1"/>
</dbReference>
<dbReference type="CDD" id="cd00170">
    <property type="entry name" value="SEC14"/>
    <property type="match status" value="1"/>
</dbReference>
<dbReference type="Pfam" id="PF00650">
    <property type="entry name" value="CRAL_TRIO"/>
    <property type="match status" value="1"/>
</dbReference>
<dbReference type="EMBL" id="JBFOLJ010000005">
    <property type="protein sequence ID" value="KAL2538309.1"/>
    <property type="molecule type" value="Genomic_DNA"/>
</dbReference>
<feature type="compositionally biased region" description="Basic residues" evidence="7">
    <location>
        <begin position="1"/>
        <end position="10"/>
    </location>
</feature>
<comment type="caution">
    <text evidence="9">The sequence shown here is derived from an EMBL/GenBank/DDBJ whole genome shotgun (WGS) entry which is preliminary data.</text>
</comment>
<evidence type="ECO:0000256" key="4">
    <source>
        <dbReference type="ARBA" id="ARBA00023034"/>
    </source>
</evidence>